<keyword evidence="3" id="KW-0813">Transport</keyword>
<protein>
    <submittedName>
        <fullName evidence="17">Copper-translocating P-type ATPase</fullName>
    </submittedName>
</protein>
<keyword evidence="9 15" id="KW-0067">ATP-binding</keyword>
<evidence type="ECO:0000256" key="15">
    <source>
        <dbReference type="RuleBase" id="RU362081"/>
    </source>
</evidence>
<dbReference type="InterPro" id="IPR023299">
    <property type="entry name" value="ATPase_P-typ_cyto_dom_N"/>
</dbReference>
<dbReference type="CDD" id="cd00371">
    <property type="entry name" value="HMA"/>
    <property type="match status" value="1"/>
</dbReference>
<comment type="similarity">
    <text evidence="2 15">Belongs to the cation transport ATPase (P-type) (TC 3.A.3) family. Type IB subfamily.</text>
</comment>
<dbReference type="NCBIfam" id="TIGR01511">
    <property type="entry name" value="ATPase-IB1_Cu"/>
    <property type="match status" value="1"/>
</dbReference>
<dbReference type="NCBIfam" id="TIGR01494">
    <property type="entry name" value="ATPase_P-type"/>
    <property type="match status" value="1"/>
</dbReference>
<dbReference type="InterPro" id="IPR027256">
    <property type="entry name" value="P-typ_ATPase_IB"/>
</dbReference>
<dbReference type="InterPro" id="IPR018303">
    <property type="entry name" value="ATPase_P-typ_P_site"/>
</dbReference>
<evidence type="ECO:0000256" key="7">
    <source>
        <dbReference type="ARBA" id="ARBA00022723"/>
    </source>
</evidence>
<dbReference type="CDD" id="cd02079">
    <property type="entry name" value="P-type_ATPase_HM"/>
    <property type="match status" value="1"/>
</dbReference>
<dbReference type="PROSITE" id="PS01047">
    <property type="entry name" value="HMA_1"/>
    <property type="match status" value="1"/>
</dbReference>
<dbReference type="InterPro" id="IPR021993">
    <property type="entry name" value="ATPase-cat-bd"/>
</dbReference>
<name>A0ABQ1QZ88_9ALTE</name>
<keyword evidence="5" id="KW-0597">Phosphoprotein</keyword>
<comment type="subcellular location">
    <subcellularLocation>
        <location evidence="1">Cell membrane</location>
        <topology evidence="1">Multi-pass membrane protein</topology>
    </subcellularLocation>
</comment>
<evidence type="ECO:0000256" key="12">
    <source>
        <dbReference type="ARBA" id="ARBA00022989"/>
    </source>
</evidence>
<evidence type="ECO:0000256" key="4">
    <source>
        <dbReference type="ARBA" id="ARBA00022475"/>
    </source>
</evidence>
<keyword evidence="12 15" id="KW-1133">Transmembrane helix</keyword>
<dbReference type="SUPFAM" id="SSF81665">
    <property type="entry name" value="Calcium ATPase, transmembrane domain M"/>
    <property type="match status" value="1"/>
</dbReference>
<organism evidence="17 18">
    <name type="scientific">Lacimicrobium alkaliphilum</name>
    <dbReference type="NCBI Taxonomy" id="1526571"/>
    <lineage>
        <taxon>Bacteria</taxon>
        <taxon>Pseudomonadati</taxon>
        <taxon>Pseudomonadota</taxon>
        <taxon>Gammaproteobacteria</taxon>
        <taxon>Alteromonadales</taxon>
        <taxon>Alteromonadaceae</taxon>
        <taxon>Lacimicrobium</taxon>
    </lineage>
</organism>
<evidence type="ECO:0000313" key="17">
    <source>
        <dbReference type="EMBL" id="GGD52649.1"/>
    </source>
</evidence>
<dbReference type="NCBIfam" id="TIGR01512">
    <property type="entry name" value="ATPase-IB2_Cd"/>
    <property type="match status" value="1"/>
</dbReference>
<evidence type="ECO:0000256" key="1">
    <source>
        <dbReference type="ARBA" id="ARBA00004651"/>
    </source>
</evidence>
<dbReference type="Proteomes" id="UP000614272">
    <property type="component" value="Unassembled WGS sequence"/>
</dbReference>
<dbReference type="Pfam" id="PF00122">
    <property type="entry name" value="E1-E2_ATPase"/>
    <property type="match status" value="1"/>
</dbReference>
<dbReference type="InterPro" id="IPR017969">
    <property type="entry name" value="Heavy-metal-associated_CS"/>
</dbReference>
<dbReference type="RefSeq" id="WP_229748046.1">
    <property type="nucleotide sequence ID" value="NZ_BMGJ01000002.1"/>
</dbReference>
<evidence type="ECO:0000256" key="14">
    <source>
        <dbReference type="ARBA" id="ARBA00023136"/>
    </source>
</evidence>
<keyword evidence="14 15" id="KW-0472">Membrane</keyword>
<feature type="transmembrane region" description="Helical" evidence="15">
    <location>
        <begin position="423"/>
        <end position="445"/>
    </location>
</feature>
<dbReference type="PRINTS" id="PR00119">
    <property type="entry name" value="CATATPASE"/>
</dbReference>
<keyword evidence="8 15" id="KW-0547">Nucleotide-binding</keyword>
<dbReference type="InterPro" id="IPR023214">
    <property type="entry name" value="HAD_sf"/>
</dbReference>
<keyword evidence="18" id="KW-1185">Reference proteome</keyword>
<dbReference type="Pfam" id="PF00403">
    <property type="entry name" value="HMA"/>
    <property type="match status" value="1"/>
</dbReference>
<dbReference type="InterPro" id="IPR059000">
    <property type="entry name" value="ATPase_P-type_domA"/>
</dbReference>
<evidence type="ECO:0000259" key="16">
    <source>
        <dbReference type="PROSITE" id="PS50846"/>
    </source>
</evidence>
<dbReference type="InterPro" id="IPR036163">
    <property type="entry name" value="HMA_dom_sf"/>
</dbReference>
<keyword evidence="11" id="KW-1278">Translocase</keyword>
<dbReference type="Pfam" id="PF12156">
    <property type="entry name" value="ATPase-cat_bd"/>
    <property type="match status" value="1"/>
</dbReference>
<evidence type="ECO:0000256" key="3">
    <source>
        <dbReference type="ARBA" id="ARBA00022448"/>
    </source>
</evidence>
<reference evidence="18" key="1">
    <citation type="journal article" date="2019" name="Int. J. Syst. Evol. Microbiol.">
        <title>The Global Catalogue of Microorganisms (GCM) 10K type strain sequencing project: providing services to taxonomists for standard genome sequencing and annotation.</title>
        <authorList>
            <consortium name="The Broad Institute Genomics Platform"/>
            <consortium name="The Broad Institute Genome Sequencing Center for Infectious Disease"/>
            <person name="Wu L."/>
            <person name="Ma J."/>
        </authorList>
    </citation>
    <scope>NUCLEOTIDE SEQUENCE [LARGE SCALE GENOMIC DNA]</scope>
    <source>
        <strain evidence="18">CGMCC 1.12923</strain>
    </source>
</reference>
<dbReference type="InterPro" id="IPR023298">
    <property type="entry name" value="ATPase_P-typ_TM_dom_sf"/>
</dbReference>
<evidence type="ECO:0000256" key="9">
    <source>
        <dbReference type="ARBA" id="ARBA00022840"/>
    </source>
</evidence>
<dbReference type="PROSITE" id="PS00154">
    <property type="entry name" value="ATPASE_E1_E2"/>
    <property type="match status" value="1"/>
</dbReference>
<accession>A0ABQ1QZ88</accession>
<feature type="transmembrane region" description="Helical" evidence="15">
    <location>
        <begin position="765"/>
        <end position="787"/>
    </location>
</feature>
<dbReference type="Gene3D" id="3.40.1110.10">
    <property type="entry name" value="Calcium-transporting ATPase, cytoplasmic domain N"/>
    <property type="match status" value="1"/>
</dbReference>
<dbReference type="PRINTS" id="PR00943">
    <property type="entry name" value="CUATPASE"/>
</dbReference>
<dbReference type="InterPro" id="IPR001757">
    <property type="entry name" value="P_typ_ATPase"/>
</dbReference>
<dbReference type="PANTHER" id="PTHR43520:SF5">
    <property type="entry name" value="CATION-TRANSPORTING P-TYPE ATPASE-RELATED"/>
    <property type="match status" value="1"/>
</dbReference>
<feature type="transmembrane region" description="Helical" evidence="15">
    <location>
        <begin position="271"/>
        <end position="289"/>
    </location>
</feature>
<dbReference type="SUPFAM" id="SSF81653">
    <property type="entry name" value="Calcium ATPase, transduction domain A"/>
    <property type="match status" value="1"/>
</dbReference>
<sequence length="793" mass="86852">MYCYHCHQDITEPDRYTTDVLGEPRQMCCPGCQAVAEAIVDNGLDDYYKFRTEPAARADDSALEQTLAKLKLYDQPELQEEFVTTDDKLSVIQLSVEGISCAACAWLIEKKLAGVPGIAQVGVNVSARRALVRWQADRINLSEILATIEKIGYHALPFQPQQHEEQFKQTSQSFLKRLGLAGLMTMQVMMIAFALYFGLFGNLDDGIRQFLHWVSLLLTLPVVLISGTGFYQGAFRALKARSVNMDVPVTIAIWALFIASAKATIVDQGEVFFESVCMFIFLLLISRYLEHRSRHQAALISANMNQYVPVTARVIKDGKVKDCLAKTLMEGQFVLVRSGETIPVDGIVTEGKSYVDESMLTGEFSPVVKNKGDTVFGGTLNQHNSLTLEVIRPLKESLVNQILRLQDQAMLNKPAISQLADKVARYFVLAVLAIAVLTYLFWSWAGNPDAFWITAAVLVATCPCALGLATPSALTCAIASLNRGGLLLKRADLLEAITQIKVLAFDKTGTLTQGRFSLGVTHNLSSQPLQRILSVASAIECFSEHPIARAFEHLPSGAQATEVQIQPGYGLSGWVDGVHYRLGSGKLMRHKVPEMLRGCNVFMEDDHQLLAGFCVSDSLRPEASKALGDLAAFEQVIISGDAKENVRQIASELGIADYFAECDPEQKLQRLKGFQRQGKAVMMVGDGINDTPVMAAADVSVAVGGATDLAKNAADVILISPSLTLLPELFSMARRTRRKIIQNMCWALGYNLAVLPLAVTGFLTPWMGVIGMSLSSILVVGNSVRLLNRRPQV</sequence>
<dbReference type="PANTHER" id="PTHR43520">
    <property type="entry name" value="ATP7, ISOFORM B"/>
    <property type="match status" value="1"/>
</dbReference>
<gene>
    <name evidence="17" type="ORF">GCM10011357_05650</name>
</gene>
<evidence type="ECO:0000256" key="6">
    <source>
        <dbReference type="ARBA" id="ARBA00022692"/>
    </source>
</evidence>
<keyword evidence="6 15" id="KW-0812">Transmembrane</keyword>
<dbReference type="PROSITE" id="PS50846">
    <property type="entry name" value="HMA_2"/>
    <property type="match status" value="1"/>
</dbReference>
<dbReference type="Gene3D" id="3.30.70.100">
    <property type="match status" value="1"/>
</dbReference>
<evidence type="ECO:0000256" key="5">
    <source>
        <dbReference type="ARBA" id="ARBA00022553"/>
    </source>
</evidence>
<feature type="transmembrane region" description="Helical" evidence="15">
    <location>
        <begin position="451"/>
        <end position="481"/>
    </location>
</feature>
<dbReference type="SUPFAM" id="SSF55008">
    <property type="entry name" value="HMA, heavy metal-associated domain"/>
    <property type="match status" value="1"/>
</dbReference>
<keyword evidence="7 15" id="KW-0479">Metal-binding</keyword>
<keyword evidence="4 15" id="KW-1003">Cell membrane</keyword>
<dbReference type="NCBIfam" id="TIGR01525">
    <property type="entry name" value="ATPase-IB_hvy"/>
    <property type="match status" value="1"/>
</dbReference>
<proteinExistence type="inferred from homology"/>
<dbReference type="SUPFAM" id="SSF56784">
    <property type="entry name" value="HAD-like"/>
    <property type="match status" value="1"/>
</dbReference>
<evidence type="ECO:0000256" key="2">
    <source>
        <dbReference type="ARBA" id="ARBA00006024"/>
    </source>
</evidence>
<feature type="domain" description="HMA" evidence="16">
    <location>
        <begin position="90"/>
        <end position="156"/>
    </location>
</feature>
<dbReference type="InterPro" id="IPR036412">
    <property type="entry name" value="HAD-like_sf"/>
</dbReference>
<dbReference type="Pfam" id="PF00702">
    <property type="entry name" value="Hydrolase"/>
    <property type="match status" value="1"/>
</dbReference>
<dbReference type="InterPro" id="IPR006121">
    <property type="entry name" value="HMA_dom"/>
</dbReference>
<feature type="transmembrane region" description="Helical" evidence="15">
    <location>
        <begin position="210"/>
        <end position="231"/>
    </location>
</feature>
<feature type="transmembrane region" description="Helical" evidence="15">
    <location>
        <begin position="178"/>
        <end position="198"/>
    </location>
</feature>
<feature type="transmembrane region" description="Helical" evidence="15">
    <location>
        <begin position="243"/>
        <end position="265"/>
    </location>
</feature>
<keyword evidence="13" id="KW-0406">Ion transport</keyword>
<dbReference type="Gene3D" id="2.70.150.10">
    <property type="entry name" value="Calcium-transporting ATPase, cytoplasmic transduction domain A"/>
    <property type="match status" value="1"/>
</dbReference>
<keyword evidence="10" id="KW-0460">Magnesium</keyword>
<evidence type="ECO:0000256" key="13">
    <source>
        <dbReference type="ARBA" id="ARBA00023065"/>
    </source>
</evidence>
<evidence type="ECO:0000256" key="8">
    <source>
        <dbReference type="ARBA" id="ARBA00022741"/>
    </source>
</evidence>
<feature type="transmembrane region" description="Helical" evidence="15">
    <location>
        <begin position="740"/>
        <end position="759"/>
    </location>
</feature>
<evidence type="ECO:0000256" key="10">
    <source>
        <dbReference type="ARBA" id="ARBA00022842"/>
    </source>
</evidence>
<evidence type="ECO:0000256" key="11">
    <source>
        <dbReference type="ARBA" id="ARBA00022967"/>
    </source>
</evidence>
<evidence type="ECO:0000313" key="18">
    <source>
        <dbReference type="Proteomes" id="UP000614272"/>
    </source>
</evidence>
<dbReference type="InterPro" id="IPR008250">
    <property type="entry name" value="ATPase_P-typ_transduc_dom_A_sf"/>
</dbReference>
<comment type="caution">
    <text evidence="17">The sequence shown here is derived from an EMBL/GenBank/DDBJ whole genome shotgun (WGS) entry which is preliminary data.</text>
</comment>
<dbReference type="EMBL" id="BMGJ01000002">
    <property type="protein sequence ID" value="GGD52649.1"/>
    <property type="molecule type" value="Genomic_DNA"/>
</dbReference>
<dbReference type="Gene3D" id="3.40.50.1000">
    <property type="entry name" value="HAD superfamily/HAD-like"/>
    <property type="match status" value="1"/>
</dbReference>